<dbReference type="InterPro" id="IPR009003">
    <property type="entry name" value="Peptidase_S1_PA"/>
</dbReference>
<evidence type="ECO:0000256" key="6">
    <source>
        <dbReference type="ARBA" id="ARBA00022801"/>
    </source>
</evidence>
<name>A0AAU8JMB3_9VIRU</name>
<dbReference type="Gene3D" id="3.30.70.270">
    <property type="match status" value="1"/>
</dbReference>
<keyword evidence="9" id="KW-0693">Viral RNA replication</keyword>
<reference evidence="11" key="2">
    <citation type="submission" date="2024-05" db="EMBL/GenBank/DDBJ databases">
        <authorList>
            <person name="Zell R."/>
            <person name="Groth M."/>
            <person name="Selinka L."/>
            <person name="Selinka H.-C."/>
        </authorList>
    </citation>
    <scope>NUCLEOTIDE SEQUENCE</scope>
    <source>
        <strain evidence="11">TC-ChiPV-3 MR233-17E/135</strain>
    </source>
</reference>
<dbReference type="InterPro" id="IPR001205">
    <property type="entry name" value="RNA-dir_pol_C"/>
</dbReference>
<feature type="domain" description="SF3 helicase" evidence="10">
    <location>
        <begin position="1104"/>
        <end position="1284"/>
    </location>
</feature>
<dbReference type="Pfam" id="PF00910">
    <property type="entry name" value="RNA_helicase"/>
    <property type="match status" value="1"/>
</dbReference>
<organism evidence="11">
    <name type="scientific">Chipolycivirus sp</name>
    <dbReference type="NCBI Taxonomy" id="2809300"/>
    <lineage>
        <taxon>Viruses</taxon>
        <taxon>Riboviria</taxon>
        <taxon>Orthornavirae</taxon>
        <taxon>Pisuviricota</taxon>
        <taxon>Pisoniviricetes</taxon>
        <taxon>Picornavirales</taxon>
        <taxon>Polycipiviridae</taxon>
        <taxon>Chipolycivirus</taxon>
    </lineage>
</organism>
<dbReference type="PROSITE" id="PS51218">
    <property type="entry name" value="SF3_HELICASE_2"/>
    <property type="match status" value="1"/>
</dbReference>
<dbReference type="GO" id="GO:0008234">
    <property type="term" value="F:cysteine-type peptidase activity"/>
    <property type="evidence" value="ECO:0007669"/>
    <property type="project" value="UniProtKB-KW"/>
</dbReference>
<evidence type="ECO:0000256" key="1">
    <source>
        <dbReference type="ARBA" id="ARBA00022484"/>
    </source>
</evidence>
<evidence type="ECO:0000256" key="8">
    <source>
        <dbReference type="ARBA" id="ARBA00022840"/>
    </source>
</evidence>
<keyword evidence="5" id="KW-0547">Nucleotide-binding</keyword>
<dbReference type="InterPro" id="IPR014759">
    <property type="entry name" value="Helicase_SF3_ssRNA_vir"/>
</dbReference>
<dbReference type="InterPro" id="IPR000605">
    <property type="entry name" value="Helicase_SF3_ssDNA/RNA_vir"/>
</dbReference>
<keyword evidence="1" id="KW-0696">RNA-directed RNA polymerase</keyword>
<accession>A0AAU8JMB3</accession>
<keyword evidence="4" id="KW-0548">Nucleotidyltransferase</keyword>
<evidence type="ECO:0000256" key="7">
    <source>
        <dbReference type="ARBA" id="ARBA00022807"/>
    </source>
</evidence>
<keyword evidence="6" id="KW-0378">Hydrolase</keyword>
<evidence type="ECO:0000259" key="10">
    <source>
        <dbReference type="PROSITE" id="PS51218"/>
    </source>
</evidence>
<dbReference type="EMBL" id="PP872549">
    <property type="protein sequence ID" value="XCM67660.1"/>
    <property type="molecule type" value="Genomic_RNA"/>
</dbReference>
<dbReference type="Pfam" id="PF00680">
    <property type="entry name" value="RdRP_1"/>
    <property type="match status" value="1"/>
</dbReference>
<keyword evidence="3" id="KW-0808">Transferase</keyword>
<evidence type="ECO:0000256" key="4">
    <source>
        <dbReference type="ARBA" id="ARBA00022695"/>
    </source>
</evidence>
<keyword evidence="7" id="KW-0788">Thiol protease</keyword>
<dbReference type="GO" id="GO:0003724">
    <property type="term" value="F:RNA helicase activity"/>
    <property type="evidence" value="ECO:0007669"/>
    <property type="project" value="InterPro"/>
</dbReference>
<evidence type="ECO:0000256" key="5">
    <source>
        <dbReference type="ARBA" id="ARBA00022741"/>
    </source>
</evidence>
<reference evidence="11" key="1">
    <citation type="journal article" date="2024" name="Viruses">
        <title>Diversity of Picorna-Like Viruses in the Teltow Canal, Berlin, Germany.</title>
        <authorList>
            <person name="Zell R."/>
            <person name="Groth M."/>
            <person name="Selinka L."/>
            <person name="Selinka H.-C."/>
        </authorList>
    </citation>
    <scope>NUCLEOTIDE SEQUENCE</scope>
    <source>
        <strain evidence="11">TC-ChiPV-3 MR233-17E/135</strain>
    </source>
</reference>
<sequence>MNPKIFTQIEDLVKARHVTEVNGFEHYHFFTYNVLGRPKRHKSIKIGHIHHIPKKRKIEKKITREDFDAVLEEERLRNLKEDFITVNFREIEKKVISTRRKYDHDMQLTSALYDWRFAEEMIEFESPQGFLNVMARNHNKRMHSLNGNTFEGHYINGDAKVRKNTFTFSDLRTNKIFSVEEKEEEKYILKNYIIYTFFKTDTRIEYECKYITENAHFKTDSELYKDLSDIPSEIVIPFTVCRMMDRGETSMIVLDNGFEFELEREKIKTTKDSYILTVSAHIYKAIRSLYSDNLKLEGKNKIKVVEYQNLKKSTVWSNHKDYQPSKRCKIFFKNQVKKLFGSEDVLEQLDGTSEGCYQFASILTLIPKNSLVFRFSNTNYTDNEVNSDLYGRVLASVTNQHMTKEQHAETAVILTQIQMSYIKMDTTYDCVFSLFYLLTSHNIQSLATNREATYSLNDIWEEIFKLRPLIQVFDIPLEQSIKIKPDLAKIAKFNVTLSSLKDLTEKYVEPIKNLSLDELVSMYNAGILQSLQNDIKPLRLHVPKIDQMINREDPELTEKEWFIKTLVENNISHVDLSEVFRHTIWIAKGKISDDLLREVIKTLARFRLDSMYQPGLNKMFKMKPIEMSEFELKPTRYATRNISFINEHLQDEKKIAAIMSSHYYTYSKVLGLRVTCNPFSTISYIFKLAKDRRQITRTVMDEFEEPRHFTVLKSRNYYDDSESEYDSTEEEQEEEKEGFIGRLSKPFKNMMSFGRKLYSGVDKLDNIEEFVSTKLDNVVDSFKKTGMGRVAESLANADYSSIRTSYKSIENIIKSWLNDFLGKICGLFGVEYDLDLEPYKLFTYYLLWVSTDCTTIKRYIVLTLAIELGIADFIWKIIKELYNAFMNLFRTQTVVAEISDDKFNEILTGIGVTTAKIREKNLSNVQQQKEKVMNLETDEKEVEGWMDYIWNILEKGTPKVIGTFAVILATVLGLTVAKGKSRDNIGETIINGARNVSFIAMGLTAMPKIFSYVLSAINWVIDEVKAKICKKHETKTAYIERVSNWLSKTLYAKGLTEMKLVRSAAACNEFFANYIEMQQLQEKHHLLCQDSYLRAEFSKRVTLMTELFPVAQSASIILYGQHEVFHVQFTSGPGYGKTDLSDQVMTMLQEELRGLEEETAKAAGVKKTNFSSGLYPLNDTLKHNDMYFAQNFGYLDEDKVFKNSEPDAIVSKMMMLSGFPCISQQASLTDKGRMFQIRVLVSNTNNPYTNIDNLINKDALHRRRQLFRVRLKEEYAKTENGKKIVDDEKILNAGINRSKGEHLVIDWMDPLRDTVLQDCKGMSVKQALKLISALMKKHYQIEEQRLYSKDPMKCFTRIAFENLMQDLIAQDIGIKKEDLKYSARALMTIQSKIDEAKISQEKKNNIKREVSVYENIIEHIGEEHDIVNEFNPTEQMSFYGPYIEDVEYALKVIMIQGKSYYVLGPGKGKAREGKVDFKKFSLKKFETGGRPYSMVHYERGHNDDTSAILYYINKFSGCLSESDFKKELNIAQALEEKKGFFKIWKMKLMNVHNRTMRAIKSAATFLTSMAIKLIGEPIFKGILLGFSIFSMFVTLQVIGRLLAPQTVTVSNPPGVKPMFVMPPAPAVRTRQVFSETRLDLSDEAHLIKGATYKIQFAHKGLLRQGTMIGIKGSIFMSCAHTFAGVTTPTQIQIYDNKFESNPQFAVKEYTLLPRNIKKLDNKDIVLLYIEGFRSVRTIEKHFVTEYDLGQNMDSFTSGYCVGIMLRNKDFQKPKQAQWLSTGYCPYHITRDYNKTDPTHDRVITFKSDVEVKPGDSGSLVMHDNPKIQNKFIGLIFAVDYEVHVAVVSQENIEQGLRSFETHMKMTTTVHSSTPLSENHELYKVFKYPDEVYNGPYGNLGISQSSGFRKTYLNGKFEDSFKYEVQPAIQNLNDRRIPPGSRNPFYVSLNKTAGEIDPSFTDEESKFMMKGLENMFIRYTKFIETYRTLNTREAIVGIPYRGSTPINTKTTPGLPYKLYTTKKGKSQFINFYKDTQTWGIDNIVFNDVESMENQYIGGFVPRNEKLEFTKKELVKEEKIINPKTRTVATGNMVHQIVYNKLFKHLYILFKNSWDYGLATPIALGVDPVRHWDQVAEHLKYHDYMIDFDVKAWEEKVNLRLLGMNTQVKLKLLERAYKSRGEKFDRNNISIAHGLVVDYTDTYVCFRDLMYRKRSGLLSGHPGTLMENSEIHTMIMYLICFRVLKRTKPAYATEGFIAEHIRFILAADDIVIAISQVARLFITFEDIVKEYGQLGFEITAADKSKNLKAKTINEIQFLKQSFNYIEGRFYPKPNWDIIYQLLSWVREDSVLTEQEQTRINRENAFSFLWWRGEEDYEKLRSEFNQLMLSQNFQWTYDYSAMAKIIEQRQVDKEESSNTPNAMEDEMPFVGDEFFEN</sequence>
<dbReference type="GO" id="GO:0003723">
    <property type="term" value="F:RNA binding"/>
    <property type="evidence" value="ECO:0007669"/>
    <property type="project" value="InterPro"/>
</dbReference>
<dbReference type="InterPro" id="IPR043128">
    <property type="entry name" value="Rev_trsase/Diguanyl_cyclase"/>
</dbReference>
<evidence type="ECO:0000313" key="11">
    <source>
        <dbReference type="EMBL" id="XCM67660.1"/>
    </source>
</evidence>
<dbReference type="SUPFAM" id="SSF56672">
    <property type="entry name" value="DNA/RNA polymerases"/>
    <property type="match status" value="1"/>
</dbReference>
<dbReference type="GO" id="GO:0005524">
    <property type="term" value="F:ATP binding"/>
    <property type="evidence" value="ECO:0007669"/>
    <property type="project" value="UniProtKB-KW"/>
</dbReference>
<dbReference type="GO" id="GO:0003968">
    <property type="term" value="F:RNA-directed RNA polymerase activity"/>
    <property type="evidence" value="ECO:0007669"/>
    <property type="project" value="UniProtKB-KW"/>
</dbReference>
<dbReference type="GO" id="GO:0006351">
    <property type="term" value="P:DNA-templated transcription"/>
    <property type="evidence" value="ECO:0007669"/>
    <property type="project" value="InterPro"/>
</dbReference>
<protein>
    <submittedName>
        <fullName evidence="11">Nonstructural polyprotein</fullName>
    </submittedName>
</protein>
<keyword evidence="8" id="KW-0067">ATP-binding</keyword>
<evidence type="ECO:0000256" key="3">
    <source>
        <dbReference type="ARBA" id="ARBA00022679"/>
    </source>
</evidence>
<evidence type="ECO:0000256" key="9">
    <source>
        <dbReference type="ARBA" id="ARBA00022953"/>
    </source>
</evidence>
<keyword evidence="2" id="KW-0645">Protease</keyword>
<evidence type="ECO:0000256" key="2">
    <source>
        <dbReference type="ARBA" id="ARBA00022670"/>
    </source>
</evidence>
<proteinExistence type="predicted"/>
<dbReference type="GO" id="GO:0006508">
    <property type="term" value="P:proteolysis"/>
    <property type="evidence" value="ECO:0007669"/>
    <property type="project" value="UniProtKB-KW"/>
</dbReference>
<dbReference type="InterPro" id="IPR043502">
    <property type="entry name" value="DNA/RNA_pol_sf"/>
</dbReference>
<dbReference type="SUPFAM" id="SSF50494">
    <property type="entry name" value="Trypsin-like serine proteases"/>
    <property type="match status" value="1"/>
</dbReference>